<accession>A0AB39UVE6</accession>
<gene>
    <name evidence="2" type="ORF">AAIA72_14320</name>
</gene>
<protein>
    <submittedName>
        <fullName evidence="2">AAA family ATPase</fullName>
    </submittedName>
</protein>
<dbReference type="PANTHER" id="PTHR35894">
    <property type="entry name" value="GENERAL SECRETION PATHWAY PROTEIN A-RELATED"/>
    <property type="match status" value="1"/>
</dbReference>
<organism evidence="2">
    <name type="scientific">Thermohahella caldifontis</name>
    <dbReference type="NCBI Taxonomy" id="3142973"/>
    <lineage>
        <taxon>Bacteria</taxon>
        <taxon>Pseudomonadati</taxon>
        <taxon>Pseudomonadota</taxon>
        <taxon>Gammaproteobacteria</taxon>
        <taxon>Oceanospirillales</taxon>
        <taxon>Hahellaceae</taxon>
        <taxon>Thermohahella</taxon>
    </lineage>
</organism>
<reference evidence="2" key="1">
    <citation type="submission" date="2024-05" db="EMBL/GenBank/DDBJ databases">
        <title>Genome sequencing of novel strain.</title>
        <authorList>
            <person name="Ganbat D."/>
            <person name="Ganbat S."/>
            <person name="Lee S.-J."/>
        </authorList>
    </citation>
    <scope>NUCLEOTIDE SEQUENCE</scope>
    <source>
        <strain evidence="2">SMD15-11</strain>
    </source>
</reference>
<dbReference type="Pfam" id="PF13401">
    <property type="entry name" value="AAA_22"/>
    <property type="match status" value="1"/>
</dbReference>
<dbReference type="SUPFAM" id="SSF52540">
    <property type="entry name" value="P-loop containing nucleoside triphosphate hydrolases"/>
    <property type="match status" value="1"/>
</dbReference>
<dbReference type="GO" id="GO:0016887">
    <property type="term" value="F:ATP hydrolysis activity"/>
    <property type="evidence" value="ECO:0007669"/>
    <property type="project" value="InterPro"/>
</dbReference>
<name>A0AB39UVE6_9GAMM</name>
<dbReference type="Gene3D" id="3.40.50.300">
    <property type="entry name" value="P-loop containing nucleotide triphosphate hydrolases"/>
    <property type="match status" value="1"/>
</dbReference>
<dbReference type="InterPro" id="IPR049945">
    <property type="entry name" value="AAA_22"/>
</dbReference>
<dbReference type="InterPro" id="IPR027417">
    <property type="entry name" value="P-loop_NTPase"/>
</dbReference>
<dbReference type="AlphaFoldDB" id="A0AB39UVE6"/>
<dbReference type="KEGG" id="tcd:AAIA72_14320"/>
<evidence type="ECO:0000313" key="2">
    <source>
        <dbReference type="EMBL" id="XDT71955.1"/>
    </source>
</evidence>
<dbReference type="RefSeq" id="WP_369600976.1">
    <property type="nucleotide sequence ID" value="NZ_CP154858.1"/>
</dbReference>
<dbReference type="PANTHER" id="PTHR35894:SF7">
    <property type="entry name" value="GENERAL SECRETION PATHWAY PROTEIN A-RELATED"/>
    <property type="match status" value="1"/>
</dbReference>
<feature type="domain" description="ORC1/DEAH AAA+ ATPase" evidence="1">
    <location>
        <begin position="42"/>
        <end position="170"/>
    </location>
</feature>
<evidence type="ECO:0000259" key="1">
    <source>
        <dbReference type="Pfam" id="PF13401"/>
    </source>
</evidence>
<dbReference type="EMBL" id="CP154858">
    <property type="protein sequence ID" value="XDT71955.1"/>
    <property type="molecule type" value="Genomic_DNA"/>
</dbReference>
<sequence length="279" mass="31270">MYEAHFGFRELPFTLTPNTHFFLNAASHQRAFDTVRVALESLEGFIKVVGEVGTGKTLLCRALLGALKDPFYTAYVPNPCLEPLDLYCTLARELGLDVEDLTRAHSVLDRIQQRLIELAAEGRQVVLFVDEAQALPESTMEAVRLLTNLETESRKLLQVVLFGQPELDVLLNQPHLRQLKQRITFQERLQPLTPDEVAQYIRHRVGAAGYNGPELFDRRALRAVAVSSRGIPRLVNILCHKSLLAAYGDGARSVGRSHVKRAVADTESAWPLPWYAGVF</sequence>
<dbReference type="CDD" id="cd00009">
    <property type="entry name" value="AAA"/>
    <property type="match status" value="1"/>
</dbReference>
<dbReference type="InterPro" id="IPR052026">
    <property type="entry name" value="ExeA_AAA_ATPase_DNA-bind"/>
</dbReference>
<proteinExistence type="predicted"/>